<dbReference type="OrthoDB" id="3344688at2759"/>
<sequence length="298" mass="33761">MKKAIYGLPSSGTDVLREAAKRLCERGWRETAPSVFWRSEYMLVAYVDDYLIVGPTAKIERVKIEMHETFTLNNTSERLTQQKAISSLGIKFGWEQTHTCVDYTAYAEYLICFRLESVNRTGPGSVHVPRSPDTKIEPSELETIFISGHERAQIGTLLWMTRTDRRDLVGAVVRVARCIDRSSVGVKTLFEKTLKYLKAHARSIICYRMPEDPKGPRAIQILIFVDSDLAGDEGARVKSRTGVSAFFEVQGQRYILNWASQERKVVATSLANADIVALYTHVKVLSHLKPYAVSRERQ</sequence>
<reference evidence="2" key="1">
    <citation type="journal article" date="2019" name="Nat. Commun.">
        <title>Expansion of phycobilisome linker gene families in mesophilic red algae.</title>
        <authorList>
            <person name="Lee J."/>
            <person name="Kim D."/>
            <person name="Bhattacharya D."/>
            <person name="Yoon H.S."/>
        </authorList>
    </citation>
    <scope>NUCLEOTIDE SEQUENCE [LARGE SCALE GENOMIC DNA]</scope>
    <source>
        <strain evidence="2">CCMP 1328</strain>
    </source>
</reference>
<comment type="caution">
    <text evidence="1">The sequence shown here is derived from an EMBL/GenBank/DDBJ whole genome shotgun (WGS) entry which is preliminary data.</text>
</comment>
<dbReference type="AlphaFoldDB" id="A0A5J4YID9"/>
<proteinExistence type="predicted"/>
<protein>
    <recommendedName>
        <fullName evidence="3">Reverse transcriptase Ty1/copia-type domain-containing protein</fullName>
    </recommendedName>
</protein>
<evidence type="ECO:0000313" key="1">
    <source>
        <dbReference type="EMBL" id="KAA8491149.1"/>
    </source>
</evidence>
<evidence type="ECO:0008006" key="3">
    <source>
        <dbReference type="Google" id="ProtNLM"/>
    </source>
</evidence>
<evidence type="ECO:0000313" key="2">
    <source>
        <dbReference type="Proteomes" id="UP000324585"/>
    </source>
</evidence>
<accession>A0A5J4YID9</accession>
<name>A0A5J4YID9_PORPP</name>
<gene>
    <name evidence="1" type="ORF">FVE85_9444</name>
</gene>
<organism evidence="1 2">
    <name type="scientific">Porphyridium purpureum</name>
    <name type="common">Red alga</name>
    <name type="synonym">Porphyridium cruentum</name>
    <dbReference type="NCBI Taxonomy" id="35688"/>
    <lineage>
        <taxon>Eukaryota</taxon>
        <taxon>Rhodophyta</taxon>
        <taxon>Bangiophyceae</taxon>
        <taxon>Porphyridiales</taxon>
        <taxon>Porphyridiaceae</taxon>
        <taxon>Porphyridium</taxon>
    </lineage>
</organism>
<keyword evidence="2" id="KW-1185">Reference proteome</keyword>
<dbReference type="Proteomes" id="UP000324585">
    <property type="component" value="Unassembled WGS sequence"/>
</dbReference>
<dbReference type="EMBL" id="VRMN01000015">
    <property type="protein sequence ID" value="KAA8491149.1"/>
    <property type="molecule type" value="Genomic_DNA"/>
</dbReference>